<dbReference type="GO" id="GO:0005042">
    <property type="term" value="F:netrin receptor activity"/>
    <property type="evidence" value="ECO:0007669"/>
    <property type="project" value="InterPro"/>
</dbReference>
<keyword evidence="4" id="KW-1185">Reference proteome</keyword>
<evidence type="ECO:0000313" key="3">
    <source>
        <dbReference type="EMBL" id="KAK7933408.1"/>
    </source>
</evidence>
<evidence type="ECO:0000313" key="4">
    <source>
        <dbReference type="Proteomes" id="UP001460270"/>
    </source>
</evidence>
<dbReference type="Proteomes" id="UP001460270">
    <property type="component" value="Unassembled WGS sequence"/>
</dbReference>
<comment type="caution">
    <text evidence="3">The sequence shown here is derived from an EMBL/GenBank/DDBJ whole genome shotgun (WGS) entry which is preliminary data.</text>
</comment>
<dbReference type="AlphaFoldDB" id="A0AAW0PRX6"/>
<feature type="domain" description="UPA" evidence="2">
    <location>
        <begin position="25"/>
        <end position="130"/>
    </location>
</feature>
<proteinExistence type="predicted"/>
<feature type="compositionally biased region" description="Low complexity" evidence="1">
    <location>
        <begin position="223"/>
        <end position="234"/>
    </location>
</feature>
<dbReference type="SUPFAM" id="SSF47986">
    <property type="entry name" value="DEATH domain"/>
    <property type="match status" value="1"/>
</dbReference>
<gene>
    <name evidence="3" type="ORF">WMY93_004304</name>
</gene>
<name>A0AAW0PRX6_9GOBI</name>
<accession>A0AAW0PRX6</accession>
<feature type="region of interest" description="Disordered" evidence="1">
    <location>
        <begin position="223"/>
        <end position="250"/>
    </location>
</feature>
<dbReference type="PANTHER" id="PTHR12582:SF5">
    <property type="entry name" value="NETRIN RECEPTOR UNC5D"/>
    <property type="match status" value="1"/>
</dbReference>
<dbReference type="PANTHER" id="PTHR12582">
    <property type="entry name" value="NETRIN RECEPTOR UNC5"/>
    <property type="match status" value="1"/>
</dbReference>
<dbReference type="EMBL" id="JBBPFD010000003">
    <property type="protein sequence ID" value="KAK7933408.1"/>
    <property type="molecule type" value="Genomic_DNA"/>
</dbReference>
<dbReference type="Gene3D" id="1.10.533.10">
    <property type="entry name" value="Death Domain, Fas"/>
    <property type="match status" value="1"/>
</dbReference>
<dbReference type="GO" id="GO:0016020">
    <property type="term" value="C:membrane"/>
    <property type="evidence" value="ECO:0007669"/>
    <property type="project" value="InterPro"/>
</dbReference>
<dbReference type="GO" id="GO:0007411">
    <property type="term" value="P:axon guidance"/>
    <property type="evidence" value="ECO:0007669"/>
    <property type="project" value="TreeGrafter"/>
</dbReference>
<sequence>MSWKRSSLHLTRRSVPLKHLQIFCLGVVWAERSRGGQLLEEPQTLEFRASSFSLQVSIQDVPQFLWSIKPFTTCQEFSFSQVWCSNQSPLHCAFSLERFSPATAQLSCKISVRQVKGHEQMLQVYTAVTESEKESLPFFSQSDCSVTTQSGPRAFRIPPSIHQRICATFDTANAKGNDWQLLARKLHLDRNLVTLRSSTVRLRSSSVFGKLVTRTTQTWTLSPALSKKSAKSTPGNQQQGTPGAGGIIGL</sequence>
<evidence type="ECO:0000256" key="1">
    <source>
        <dbReference type="SAM" id="MobiDB-lite"/>
    </source>
</evidence>
<reference evidence="4" key="1">
    <citation type="submission" date="2024-04" db="EMBL/GenBank/DDBJ databases">
        <title>Salinicola lusitanus LLJ914,a marine bacterium isolated from the Okinawa Trough.</title>
        <authorList>
            <person name="Li J."/>
        </authorList>
    </citation>
    <scope>NUCLEOTIDE SEQUENCE [LARGE SCALE GENOMIC DNA]</scope>
</reference>
<dbReference type="InterPro" id="IPR033772">
    <property type="entry name" value="UPA"/>
</dbReference>
<protein>
    <recommendedName>
        <fullName evidence="2">UPA domain-containing protein</fullName>
    </recommendedName>
</protein>
<organism evidence="3 4">
    <name type="scientific">Mugilogobius chulae</name>
    <name type="common">yellowstripe goby</name>
    <dbReference type="NCBI Taxonomy" id="88201"/>
    <lineage>
        <taxon>Eukaryota</taxon>
        <taxon>Metazoa</taxon>
        <taxon>Chordata</taxon>
        <taxon>Craniata</taxon>
        <taxon>Vertebrata</taxon>
        <taxon>Euteleostomi</taxon>
        <taxon>Actinopterygii</taxon>
        <taxon>Neopterygii</taxon>
        <taxon>Teleostei</taxon>
        <taxon>Neoteleostei</taxon>
        <taxon>Acanthomorphata</taxon>
        <taxon>Gobiaria</taxon>
        <taxon>Gobiiformes</taxon>
        <taxon>Gobioidei</taxon>
        <taxon>Gobiidae</taxon>
        <taxon>Gobionellinae</taxon>
        <taxon>Mugilogobius</taxon>
    </lineage>
</organism>
<dbReference type="InterPro" id="IPR011029">
    <property type="entry name" value="DEATH-like_dom_sf"/>
</dbReference>
<dbReference type="Pfam" id="PF17217">
    <property type="entry name" value="UPA"/>
    <property type="match status" value="1"/>
</dbReference>
<dbReference type="InterPro" id="IPR037936">
    <property type="entry name" value="UNC5A-D"/>
</dbReference>
<evidence type="ECO:0000259" key="2">
    <source>
        <dbReference type="Pfam" id="PF17217"/>
    </source>
</evidence>